<evidence type="ECO:0000256" key="1">
    <source>
        <dbReference type="SAM" id="Phobius"/>
    </source>
</evidence>
<comment type="caution">
    <text evidence="2">The sequence shown here is derived from an EMBL/GenBank/DDBJ whole genome shotgun (WGS) entry which is preliminary data.</text>
</comment>
<dbReference type="EMBL" id="JAHXZI010000031">
    <property type="protein sequence ID" value="MBW6439781.1"/>
    <property type="molecule type" value="Genomic_DNA"/>
</dbReference>
<keyword evidence="1" id="KW-1133">Transmembrane helix</keyword>
<organism evidence="2 3">
    <name type="scientific">Actinoplanes hulinensis</name>
    <dbReference type="NCBI Taxonomy" id="1144547"/>
    <lineage>
        <taxon>Bacteria</taxon>
        <taxon>Bacillati</taxon>
        <taxon>Actinomycetota</taxon>
        <taxon>Actinomycetes</taxon>
        <taxon>Micromonosporales</taxon>
        <taxon>Micromonosporaceae</taxon>
        <taxon>Actinoplanes</taxon>
    </lineage>
</organism>
<reference evidence="2 3" key="1">
    <citation type="journal article" date="2013" name="Antonie Van Leeuwenhoek">
        <title>Actinoplanes hulinensis sp. nov., a novel actinomycete isolated from soybean root (Glycine max (L.) Merr).</title>
        <authorList>
            <person name="Shen Y."/>
            <person name="Liu C."/>
            <person name="Wang X."/>
            <person name="Zhao J."/>
            <person name="Jia F."/>
            <person name="Zhang Y."/>
            <person name="Wang L."/>
            <person name="Yang D."/>
            <person name="Xiang W."/>
        </authorList>
    </citation>
    <scope>NUCLEOTIDE SEQUENCE [LARGE SCALE GENOMIC DNA]</scope>
    <source>
        <strain evidence="2 3">NEAU-M9</strain>
    </source>
</reference>
<keyword evidence="1" id="KW-0472">Membrane</keyword>
<keyword evidence="1" id="KW-0812">Transmembrane</keyword>
<evidence type="ECO:0000313" key="2">
    <source>
        <dbReference type="EMBL" id="MBW6439781.1"/>
    </source>
</evidence>
<gene>
    <name evidence="2" type="ORF">KZ829_39250</name>
</gene>
<dbReference type="RefSeq" id="WP_220148913.1">
    <property type="nucleotide sequence ID" value="NZ_JAHXZI010000031.1"/>
</dbReference>
<accession>A0ABS7BFW0</accession>
<protein>
    <submittedName>
        <fullName evidence="2">Uncharacterized protein</fullName>
    </submittedName>
</protein>
<feature type="transmembrane region" description="Helical" evidence="1">
    <location>
        <begin position="7"/>
        <end position="27"/>
    </location>
</feature>
<dbReference type="Proteomes" id="UP001519863">
    <property type="component" value="Unassembled WGS sequence"/>
</dbReference>
<sequence length="77" mass="8353">MAIPVTWGVVAALWIVMLIGDALHLPGRVLDVLPFSATPILPAEQMTWTPLIIMMATAAMLAWAGLARFTRRDVQPG</sequence>
<name>A0ABS7BFW0_9ACTN</name>
<evidence type="ECO:0000313" key="3">
    <source>
        <dbReference type="Proteomes" id="UP001519863"/>
    </source>
</evidence>
<feature type="transmembrane region" description="Helical" evidence="1">
    <location>
        <begin position="47"/>
        <end position="66"/>
    </location>
</feature>
<proteinExistence type="predicted"/>
<keyword evidence="3" id="KW-1185">Reference proteome</keyword>